<organism evidence="2 3">
    <name type="scientific">Vigna angularis var. angularis</name>
    <dbReference type="NCBI Taxonomy" id="157739"/>
    <lineage>
        <taxon>Eukaryota</taxon>
        <taxon>Viridiplantae</taxon>
        <taxon>Streptophyta</taxon>
        <taxon>Embryophyta</taxon>
        <taxon>Tracheophyta</taxon>
        <taxon>Spermatophyta</taxon>
        <taxon>Magnoliopsida</taxon>
        <taxon>eudicotyledons</taxon>
        <taxon>Gunneridae</taxon>
        <taxon>Pentapetalae</taxon>
        <taxon>rosids</taxon>
        <taxon>fabids</taxon>
        <taxon>Fabales</taxon>
        <taxon>Fabaceae</taxon>
        <taxon>Papilionoideae</taxon>
        <taxon>50 kb inversion clade</taxon>
        <taxon>NPAAA clade</taxon>
        <taxon>indigoferoid/millettioid clade</taxon>
        <taxon>Phaseoleae</taxon>
        <taxon>Vigna</taxon>
    </lineage>
</organism>
<dbReference type="EMBL" id="AP015036">
    <property type="protein sequence ID" value="BAT80508.1"/>
    <property type="molecule type" value="Genomic_DNA"/>
</dbReference>
<dbReference type="AlphaFoldDB" id="A0A0S3RIT4"/>
<keyword evidence="1" id="KW-0732">Signal</keyword>
<evidence type="ECO:0000313" key="2">
    <source>
        <dbReference type="EMBL" id="BAT80508.1"/>
    </source>
</evidence>
<accession>A0A0S3RIT4</accession>
<proteinExistence type="predicted"/>
<name>A0A0S3RIT4_PHAAN</name>
<dbReference type="Proteomes" id="UP000291084">
    <property type="component" value="Chromosome 3"/>
</dbReference>
<evidence type="ECO:0000313" key="3">
    <source>
        <dbReference type="Proteomes" id="UP000291084"/>
    </source>
</evidence>
<sequence>MCIMMVIVLNLIQYCEMHFDADVCELEIDFNVLDHMHDVPVEVVDFTPCFDNSNIINSAFSIDRVHIPASSVFDDSTYLNALFDEESVAHNDRHAVFDDVKVDLADFENACTDLGLELELEFAGFLNSLELNNEKLTACTCLGGGCEICEEIISAICSACIWLYMILFSLPFCRFWWVLLSLGATLVGGNDHKIKGSKEC</sequence>
<reference evidence="2 3" key="1">
    <citation type="journal article" date="2015" name="Sci. Rep.">
        <title>The power of single molecule real-time sequencing technology in the de novo assembly of a eukaryotic genome.</title>
        <authorList>
            <person name="Sakai H."/>
            <person name="Naito K."/>
            <person name="Ogiso-Tanaka E."/>
            <person name="Takahashi Y."/>
            <person name="Iseki K."/>
            <person name="Muto C."/>
            <person name="Satou K."/>
            <person name="Teruya K."/>
            <person name="Shiroma A."/>
            <person name="Shimoji M."/>
            <person name="Hirano T."/>
            <person name="Itoh T."/>
            <person name="Kaga A."/>
            <person name="Tomooka N."/>
        </authorList>
    </citation>
    <scope>NUCLEOTIDE SEQUENCE [LARGE SCALE GENOMIC DNA]</scope>
    <source>
        <strain evidence="3">cv. Shumari</strain>
    </source>
</reference>
<evidence type="ECO:0000256" key="1">
    <source>
        <dbReference type="SAM" id="SignalP"/>
    </source>
</evidence>
<keyword evidence="3" id="KW-1185">Reference proteome</keyword>
<gene>
    <name evidence="2" type="primary">Vigan.03G009700</name>
    <name evidence="2" type="ORF">VIGAN_03009700</name>
</gene>
<feature type="signal peptide" evidence="1">
    <location>
        <begin position="1"/>
        <end position="17"/>
    </location>
</feature>
<feature type="chain" id="PRO_5006617056" evidence="1">
    <location>
        <begin position="18"/>
        <end position="200"/>
    </location>
</feature>
<protein>
    <submittedName>
        <fullName evidence="2">Uncharacterized protein</fullName>
    </submittedName>
</protein>